<accession>A0A2T0FJT9</accession>
<evidence type="ECO:0000313" key="16">
    <source>
        <dbReference type="Proteomes" id="UP000238350"/>
    </source>
</evidence>
<gene>
    <name evidence="15" type="ORF">B9G98_02870</name>
</gene>
<dbReference type="PANTHER" id="PTHR10797">
    <property type="entry name" value="CCR4-NOT TRANSCRIPTION COMPLEX SUBUNIT"/>
    <property type="match status" value="1"/>
</dbReference>
<dbReference type="GO" id="GO:0030014">
    <property type="term" value="C:CCR4-NOT complex"/>
    <property type="evidence" value="ECO:0007669"/>
    <property type="project" value="InterPro"/>
</dbReference>
<name>A0A2T0FJT9_9ASCO</name>
<dbReference type="GO" id="GO:0004535">
    <property type="term" value="F:poly(A)-specific ribonuclease activity"/>
    <property type="evidence" value="ECO:0007669"/>
    <property type="project" value="UniProtKB-EC"/>
</dbReference>
<comment type="subcellular location">
    <subcellularLocation>
        <location evidence="3">Cytoplasm</location>
    </subcellularLocation>
    <subcellularLocation>
        <location evidence="2">Nucleus</location>
    </subcellularLocation>
</comment>
<keyword evidence="8" id="KW-0479">Metal-binding</keyword>
<dbReference type="GO" id="GO:0005634">
    <property type="term" value="C:nucleus"/>
    <property type="evidence" value="ECO:0007669"/>
    <property type="project" value="UniProtKB-SubCell"/>
</dbReference>
<sequence length="299" mass="33912">MAMEMAYPNWTADVPDMYQVYGNSGNTSEMPVINVWSWNLGQQMAVLRQLVNQYRYISVDCKFPGLISRPVGTFHSTSEYHFQTLRTNVDMVDVIQIGLTLTDAVGNVAPGSPGTWQFNFKFNAQQDMCSAESLEVLGQSGFEFQKHEQEGIDVFAFAELLLDSGLVLNDQITWISFHAGYDLGYIVSAMLNKNIPVERSLYLSLVGLYFPNVFDVKTLIKKYKLSDKNGLHDVIQEFGIYRGSSYCLAGADSRLVALCYFEVVRLIGENNARAVKNCIFGLQDDKKDEDDIYNRYFHR</sequence>
<evidence type="ECO:0000256" key="11">
    <source>
        <dbReference type="ARBA" id="ARBA00022884"/>
    </source>
</evidence>
<dbReference type="InterPro" id="IPR036397">
    <property type="entry name" value="RNaseH_sf"/>
</dbReference>
<evidence type="ECO:0000256" key="14">
    <source>
        <dbReference type="ARBA" id="ARBA00023242"/>
    </source>
</evidence>
<evidence type="ECO:0000256" key="10">
    <source>
        <dbReference type="ARBA" id="ARBA00022839"/>
    </source>
</evidence>
<keyword evidence="14" id="KW-0539">Nucleus</keyword>
<keyword evidence="11" id="KW-0694">RNA-binding</keyword>
<dbReference type="GO" id="GO:0003723">
    <property type="term" value="F:RNA binding"/>
    <property type="evidence" value="ECO:0007669"/>
    <property type="project" value="UniProtKB-KW"/>
</dbReference>
<dbReference type="InterPro" id="IPR006941">
    <property type="entry name" value="RNase_CAF1"/>
</dbReference>
<dbReference type="EC" id="3.1.13.4" evidence="5"/>
<evidence type="ECO:0000256" key="13">
    <source>
        <dbReference type="ARBA" id="ARBA00023163"/>
    </source>
</evidence>
<evidence type="ECO:0000313" key="15">
    <source>
        <dbReference type="EMBL" id="PRT55250.1"/>
    </source>
</evidence>
<keyword evidence="7" id="KW-0540">Nuclease</keyword>
<dbReference type="RefSeq" id="XP_024665195.1">
    <property type="nucleotide sequence ID" value="XM_024809427.1"/>
</dbReference>
<dbReference type="InterPro" id="IPR012337">
    <property type="entry name" value="RNaseH-like_sf"/>
</dbReference>
<dbReference type="Gene3D" id="3.30.420.10">
    <property type="entry name" value="Ribonuclease H-like superfamily/Ribonuclease H"/>
    <property type="match status" value="1"/>
</dbReference>
<keyword evidence="16" id="KW-1185">Reference proteome</keyword>
<comment type="catalytic activity">
    <reaction evidence="1">
        <text>Exonucleolytic cleavage of poly(A) to 5'-AMP.</text>
        <dbReference type="EC" id="3.1.13.4"/>
    </reaction>
</comment>
<keyword evidence="13" id="KW-0804">Transcription</keyword>
<reference evidence="15 16" key="1">
    <citation type="submission" date="2017-04" db="EMBL/GenBank/DDBJ databases">
        <title>Genome sequencing of [Candida] sorbophila.</title>
        <authorList>
            <person name="Ahn J.O."/>
        </authorList>
    </citation>
    <scope>NUCLEOTIDE SEQUENCE [LARGE SCALE GENOMIC DNA]</scope>
    <source>
        <strain evidence="15 16">DS02</strain>
    </source>
</reference>
<keyword evidence="10" id="KW-0269">Exonuclease</keyword>
<evidence type="ECO:0000256" key="2">
    <source>
        <dbReference type="ARBA" id="ARBA00004123"/>
    </source>
</evidence>
<evidence type="ECO:0000256" key="1">
    <source>
        <dbReference type="ARBA" id="ARBA00001663"/>
    </source>
</evidence>
<dbReference type="InterPro" id="IPR039637">
    <property type="entry name" value="CNOT7/CNOT8/Pop2"/>
</dbReference>
<organism evidence="15 16">
    <name type="scientific">Wickerhamiella sorbophila</name>
    <dbReference type="NCBI Taxonomy" id="45607"/>
    <lineage>
        <taxon>Eukaryota</taxon>
        <taxon>Fungi</taxon>
        <taxon>Dikarya</taxon>
        <taxon>Ascomycota</taxon>
        <taxon>Saccharomycotina</taxon>
        <taxon>Dipodascomycetes</taxon>
        <taxon>Dipodascales</taxon>
        <taxon>Trichomonascaceae</taxon>
        <taxon>Wickerhamiella</taxon>
    </lineage>
</organism>
<evidence type="ECO:0000256" key="8">
    <source>
        <dbReference type="ARBA" id="ARBA00022723"/>
    </source>
</evidence>
<dbReference type="OrthoDB" id="1164111at2759"/>
<keyword evidence="12" id="KW-0805">Transcription regulation</keyword>
<dbReference type="GeneID" id="36516618"/>
<evidence type="ECO:0000256" key="6">
    <source>
        <dbReference type="ARBA" id="ARBA00022490"/>
    </source>
</evidence>
<dbReference type="Proteomes" id="UP000238350">
    <property type="component" value="Unassembled WGS sequence"/>
</dbReference>
<protein>
    <recommendedName>
        <fullName evidence="5">poly(A)-specific ribonuclease</fullName>
        <ecNumber evidence="5">3.1.13.4</ecNumber>
    </recommendedName>
</protein>
<comment type="similarity">
    <text evidence="4">Belongs to the CAF1 family.</text>
</comment>
<evidence type="ECO:0000256" key="7">
    <source>
        <dbReference type="ARBA" id="ARBA00022722"/>
    </source>
</evidence>
<dbReference type="GO" id="GO:0005737">
    <property type="term" value="C:cytoplasm"/>
    <property type="evidence" value="ECO:0007669"/>
    <property type="project" value="UniProtKB-SubCell"/>
</dbReference>
<dbReference type="Pfam" id="PF04857">
    <property type="entry name" value="CAF1"/>
    <property type="match status" value="1"/>
</dbReference>
<dbReference type="AlphaFoldDB" id="A0A2T0FJT9"/>
<keyword evidence="6" id="KW-0963">Cytoplasm</keyword>
<dbReference type="EMBL" id="NDIQ01000021">
    <property type="protein sequence ID" value="PRT55250.1"/>
    <property type="molecule type" value="Genomic_DNA"/>
</dbReference>
<evidence type="ECO:0000256" key="12">
    <source>
        <dbReference type="ARBA" id="ARBA00023015"/>
    </source>
</evidence>
<evidence type="ECO:0000256" key="9">
    <source>
        <dbReference type="ARBA" id="ARBA00022801"/>
    </source>
</evidence>
<dbReference type="GO" id="GO:0046872">
    <property type="term" value="F:metal ion binding"/>
    <property type="evidence" value="ECO:0007669"/>
    <property type="project" value="UniProtKB-KW"/>
</dbReference>
<keyword evidence="9" id="KW-0378">Hydrolase</keyword>
<evidence type="ECO:0000256" key="3">
    <source>
        <dbReference type="ARBA" id="ARBA00004496"/>
    </source>
</evidence>
<comment type="caution">
    <text evidence="15">The sequence shown here is derived from an EMBL/GenBank/DDBJ whole genome shotgun (WGS) entry which is preliminary data.</text>
</comment>
<evidence type="ECO:0000256" key="5">
    <source>
        <dbReference type="ARBA" id="ARBA00012161"/>
    </source>
</evidence>
<evidence type="ECO:0000256" key="4">
    <source>
        <dbReference type="ARBA" id="ARBA00008372"/>
    </source>
</evidence>
<dbReference type="SUPFAM" id="SSF53098">
    <property type="entry name" value="Ribonuclease H-like"/>
    <property type="match status" value="1"/>
</dbReference>
<proteinExistence type="inferred from homology"/>
<dbReference type="STRING" id="45607.A0A2T0FJT9"/>